<feature type="non-terminal residue" evidence="2">
    <location>
        <position position="1"/>
    </location>
</feature>
<protein>
    <recommendedName>
        <fullName evidence="3">Major facilitator superfamily (MFS) profile domain-containing protein</fullName>
    </recommendedName>
</protein>
<organism evidence="2">
    <name type="scientific">marine sediment metagenome</name>
    <dbReference type="NCBI Taxonomy" id="412755"/>
    <lineage>
        <taxon>unclassified sequences</taxon>
        <taxon>metagenomes</taxon>
        <taxon>ecological metagenomes</taxon>
    </lineage>
</organism>
<keyword evidence="1" id="KW-0812">Transmembrane</keyword>
<name>X0XIT6_9ZZZZ</name>
<dbReference type="EMBL" id="BARS01030701">
    <property type="protein sequence ID" value="GAG24886.1"/>
    <property type="molecule type" value="Genomic_DNA"/>
</dbReference>
<evidence type="ECO:0000313" key="2">
    <source>
        <dbReference type="EMBL" id="GAG24886.1"/>
    </source>
</evidence>
<sequence length="85" mass="8901">YVSSLFYSITGPAETCGKRTGFHEAILGVGSLAGGLISGEVATRFLNLHAPYLAAASIIFAVVLVQVLVWTGRARATRLGHQATV</sequence>
<proteinExistence type="predicted"/>
<keyword evidence="1" id="KW-0472">Membrane</keyword>
<reference evidence="2" key="1">
    <citation type="journal article" date="2014" name="Front. Microbiol.">
        <title>High frequency of phylogenetically diverse reductive dehalogenase-homologous genes in deep subseafloor sedimentary metagenomes.</title>
        <authorList>
            <person name="Kawai M."/>
            <person name="Futagami T."/>
            <person name="Toyoda A."/>
            <person name="Takaki Y."/>
            <person name="Nishi S."/>
            <person name="Hori S."/>
            <person name="Arai W."/>
            <person name="Tsubouchi T."/>
            <person name="Morono Y."/>
            <person name="Uchiyama I."/>
            <person name="Ito T."/>
            <person name="Fujiyama A."/>
            <person name="Inagaki F."/>
            <person name="Takami H."/>
        </authorList>
    </citation>
    <scope>NUCLEOTIDE SEQUENCE</scope>
    <source>
        <strain evidence="2">Expedition CK06-06</strain>
    </source>
</reference>
<comment type="caution">
    <text evidence="2">The sequence shown here is derived from an EMBL/GenBank/DDBJ whole genome shotgun (WGS) entry which is preliminary data.</text>
</comment>
<evidence type="ECO:0000256" key="1">
    <source>
        <dbReference type="SAM" id="Phobius"/>
    </source>
</evidence>
<feature type="transmembrane region" description="Helical" evidence="1">
    <location>
        <begin position="52"/>
        <end position="71"/>
    </location>
</feature>
<keyword evidence="1" id="KW-1133">Transmembrane helix</keyword>
<evidence type="ECO:0008006" key="3">
    <source>
        <dbReference type="Google" id="ProtNLM"/>
    </source>
</evidence>
<gene>
    <name evidence="2" type="ORF">S01H1_47865</name>
</gene>
<dbReference type="AlphaFoldDB" id="X0XIT6"/>
<accession>X0XIT6</accession>